<dbReference type="PRINTS" id="PR00039">
    <property type="entry name" value="HTHLYSR"/>
</dbReference>
<comment type="caution">
    <text evidence="6">The sequence shown here is derived from an EMBL/GenBank/DDBJ whole genome shotgun (WGS) entry which is preliminary data.</text>
</comment>
<evidence type="ECO:0000256" key="3">
    <source>
        <dbReference type="ARBA" id="ARBA00023125"/>
    </source>
</evidence>
<evidence type="ECO:0000256" key="1">
    <source>
        <dbReference type="ARBA" id="ARBA00009437"/>
    </source>
</evidence>
<keyword evidence="4" id="KW-0804">Transcription</keyword>
<dbReference type="EMBL" id="FCOW01000031">
    <property type="protein sequence ID" value="CVK21262.1"/>
    <property type="molecule type" value="Genomic_DNA"/>
</dbReference>
<evidence type="ECO:0000256" key="2">
    <source>
        <dbReference type="ARBA" id="ARBA00023015"/>
    </source>
</evidence>
<feature type="domain" description="HTH lysR-type" evidence="5">
    <location>
        <begin position="1"/>
        <end position="58"/>
    </location>
</feature>
<comment type="similarity">
    <text evidence="1">Belongs to the LysR transcriptional regulatory family.</text>
</comment>
<organism evidence="6 7">
    <name type="scientific">Sporomusa sphaeroides DSM 2875</name>
    <dbReference type="NCBI Taxonomy" id="1337886"/>
    <lineage>
        <taxon>Bacteria</taxon>
        <taxon>Bacillati</taxon>
        <taxon>Bacillota</taxon>
        <taxon>Negativicutes</taxon>
        <taxon>Selenomonadales</taxon>
        <taxon>Sporomusaceae</taxon>
        <taxon>Sporomusa</taxon>
    </lineage>
</organism>
<name>A0ABP2CBB5_9FIRM</name>
<dbReference type="InterPro" id="IPR005119">
    <property type="entry name" value="LysR_subst-bd"/>
</dbReference>
<dbReference type="Pfam" id="PF00126">
    <property type="entry name" value="HTH_1"/>
    <property type="match status" value="1"/>
</dbReference>
<dbReference type="PANTHER" id="PTHR30126:SF39">
    <property type="entry name" value="HTH-TYPE TRANSCRIPTIONAL REGULATOR CYSL"/>
    <property type="match status" value="1"/>
</dbReference>
<dbReference type="PROSITE" id="PS50931">
    <property type="entry name" value="HTH_LYSR"/>
    <property type="match status" value="1"/>
</dbReference>
<evidence type="ECO:0000313" key="7">
    <source>
        <dbReference type="Proteomes" id="UP000245702"/>
    </source>
</evidence>
<dbReference type="InterPro" id="IPR000847">
    <property type="entry name" value="LysR_HTH_N"/>
</dbReference>
<gene>
    <name evidence="6" type="primary">cmpR_4</name>
    <name evidence="6" type="ORF">SSPH_03949</name>
</gene>
<dbReference type="SUPFAM" id="SSF46785">
    <property type="entry name" value="Winged helix' DNA-binding domain"/>
    <property type="match status" value="1"/>
</dbReference>
<dbReference type="SUPFAM" id="SSF53850">
    <property type="entry name" value="Periplasmic binding protein-like II"/>
    <property type="match status" value="1"/>
</dbReference>
<dbReference type="InterPro" id="IPR036390">
    <property type="entry name" value="WH_DNA-bd_sf"/>
</dbReference>
<keyword evidence="3" id="KW-0238">DNA-binding</keyword>
<keyword evidence="2" id="KW-0805">Transcription regulation</keyword>
<dbReference type="Gene3D" id="1.10.10.10">
    <property type="entry name" value="Winged helix-like DNA-binding domain superfamily/Winged helix DNA-binding domain"/>
    <property type="match status" value="1"/>
</dbReference>
<dbReference type="CDD" id="cd08420">
    <property type="entry name" value="PBP2_CysL_like"/>
    <property type="match status" value="1"/>
</dbReference>
<evidence type="ECO:0000256" key="4">
    <source>
        <dbReference type="ARBA" id="ARBA00023163"/>
    </source>
</evidence>
<dbReference type="PANTHER" id="PTHR30126">
    <property type="entry name" value="HTH-TYPE TRANSCRIPTIONAL REGULATOR"/>
    <property type="match status" value="1"/>
</dbReference>
<dbReference type="InterPro" id="IPR036388">
    <property type="entry name" value="WH-like_DNA-bd_sf"/>
</dbReference>
<accession>A0ABP2CBB5</accession>
<sequence length="293" mass="33230">MTLRHFKIFVSVCDNMNMTAAAEALFMSQSAISQAIAELEKHYDNRLFERLSRKLYLTHAGERLLSYARHMIGMNEDIEKAMKTLQESGSIRLGASVTIGANVLPKLVSDYKKSNPKTKIEVFESNTEQIESRILHDQTDVALVEGETVSPDIISVPFMEDELILICSSKHRFADLAVIEAHELEKEDFIIREKGSGTRKTAEDVLAVHNLSWRASWTCNNADTIKMAVAEGLGISIISKRAVTNEVRSGMLCMKEIKGIRFERKFKIVFHKNKYLTEQMKDFIKLCSEGQYC</sequence>
<protein>
    <submittedName>
        <fullName evidence="6">HTH-type transcriptional activator CmpR</fullName>
    </submittedName>
</protein>
<dbReference type="Pfam" id="PF03466">
    <property type="entry name" value="LysR_substrate"/>
    <property type="match status" value="1"/>
</dbReference>
<evidence type="ECO:0000259" key="5">
    <source>
        <dbReference type="PROSITE" id="PS50931"/>
    </source>
</evidence>
<reference evidence="6 7" key="1">
    <citation type="submission" date="2016-01" db="EMBL/GenBank/DDBJ databases">
        <authorList>
            <person name="Brown R."/>
        </authorList>
    </citation>
    <scope>NUCLEOTIDE SEQUENCE [LARGE SCALE GENOMIC DNA]</scope>
    <source>
        <strain evidence="6">Sporomusa sphaeroides DSM 2875</strain>
    </source>
</reference>
<dbReference type="RefSeq" id="WP_075757025.1">
    <property type="nucleotide sequence ID" value="NZ_CP146991.1"/>
</dbReference>
<dbReference type="Gene3D" id="3.40.190.290">
    <property type="match status" value="1"/>
</dbReference>
<evidence type="ECO:0000313" key="6">
    <source>
        <dbReference type="EMBL" id="CVK21262.1"/>
    </source>
</evidence>
<keyword evidence="7" id="KW-1185">Reference proteome</keyword>
<dbReference type="Proteomes" id="UP000245702">
    <property type="component" value="Unassembled WGS sequence"/>
</dbReference>
<proteinExistence type="inferred from homology"/>